<comment type="similarity">
    <text evidence="1">Belongs to the LytR/CpsA/Psr (LCP) family.</text>
</comment>
<dbReference type="PANTHER" id="PTHR33392:SF6">
    <property type="entry name" value="POLYISOPRENYL-TEICHOIC ACID--PEPTIDOGLYCAN TEICHOIC ACID TRANSFERASE TAGU"/>
    <property type="match status" value="1"/>
</dbReference>
<dbReference type="AlphaFoldDB" id="A0AAU6WHP4"/>
<dbReference type="PANTHER" id="PTHR33392">
    <property type="entry name" value="POLYISOPRENYL-TEICHOIC ACID--PEPTIDOGLYCAN TEICHOIC ACID TRANSFERASE TAGU"/>
    <property type="match status" value="1"/>
</dbReference>
<keyword evidence="5" id="KW-1185">Reference proteome</keyword>
<dbReference type="RefSeq" id="WP_345474199.1">
    <property type="nucleotide sequence ID" value="NZ_CP125942.1"/>
</dbReference>
<evidence type="ECO:0000313" key="5">
    <source>
        <dbReference type="Proteomes" id="UP001486888"/>
    </source>
</evidence>
<evidence type="ECO:0000256" key="2">
    <source>
        <dbReference type="SAM" id="Phobius"/>
    </source>
</evidence>
<sequence>MRLKDIDDATFASRSARYGAERKKKRRVRTILTSIVAVVLVATLGAGYYVFDLQRQFKEKSNTLSLNLTTEQQEARPVKDPDDGSMNFLMIGVDHADEDAPSNSALQGAVSQRSDSMMLVHIPEDRSQIYVMSLVRDMYVDIPGYGKNKLNAAVSLGGVPLLLQTVEGMFDTKVDHIAMIDFDGFKELSTALGGVKVKNDIPFTAHDTDYFYPAGDITLEGDRALRFVRERKSFTNGDYQRVANQRKFIAAAAGQLLSKDTLSNPVKLYDIVDKVSPYLTFDDGLDAATMVGLGKQLSNVDPENMAMFTVPTAGTSTTADGQSIELADEAAISKIGKALQTDSMSQYLKENPPEEN</sequence>
<keyword evidence="2" id="KW-0472">Membrane</keyword>
<feature type="transmembrane region" description="Helical" evidence="2">
    <location>
        <begin position="31"/>
        <end position="51"/>
    </location>
</feature>
<organism evidence="4 5">
    <name type="scientific">Glutamicibacter ectropisis</name>
    <dbReference type="NCBI Taxonomy" id="3046593"/>
    <lineage>
        <taxon>Bacteria</taxon>
        <taxon>Bacillati</taxon>
        <taxon>Actinomycetota</taxon>
        <taxon>Actinomycetes</taxon>
        <taxon>Micrococcales</taxon>
        <taxon>Micrococcaceae</taxon>
        <taxon>Glutamicibacter</taxon>
    </lineage>
</organism>
<accession>A0AAU6WHP4</accession>
<name>A0AAU6WHP4_9MICC</name>
<dbReference type="Gene3D" id="3.40.630.190">
    <property type="entry name" value="LCP protein"/>
    <property type="match status" value="1"/>
</dbReference>
<reference evidence="4 5" key="1">
    <citation type="submission" date="2023-05" db="EMBL/GenBank/DDBJ databases">
        <title>Glutamicibacter sp. B1, complete genome.</title>
        <authorList>
            <person name="Long Y.H."/>
            <person name="Fang T."/>
            <person name="Li X.Y."/>
        </authorList>
    </citation>
    <scope>NUCLEOTIDE SEQUENCE [LARGE SCALE GENOMIC DNA]</scope>
    <source>
        <strain evidence="4 5">B1</strain>
    </source>
</reference>
<proteinExistence type="inferred from homology"/>
<dbReference type="InterPro" id="IPR050922">
    <property type="entry name" value="LytR/CpsA/Psr_CW_biosynth"/>
</dbReference>
<feature type="domain" description="Cell envelope-related transcriptional attenuator" evidence="3">
    <location>
        <begin position="113"/>
        <end position="256"/>
    </location>
</feature>
<dbReference type="InterPro" id="IPR004474">
    <property type="entry name" value="LytR_CpsA_psr"/>
</dbReference>
<dbReference type="Proteomes" id="UP001486888">
    <property type="component" value="Chromosome"/>
</dbReference>
<dbReference type="KEGG" id="gey:QMQ05_07160"/>
<evidence type="ECO:0000259" key="3">
    <source>
        <dbReference type="Pfam" id="PF03816"/>
    </source>
</evidence>
<keyword evidence="2" id="KW-0812">Transmembrane</keyword>
<keyword evidence="2" id="KW-1133">Transmembrane helix</keyword>
<dbReference type="EMBL" id="CP125942">
    <property type="protein sequence ID" value="XAO47290.1"/>
    <property type="molecule type" value="Genomic_DNA"/>
</dbReference>
<dbReference type="NCBIfam" id="TIGR00350">
    <property type="entry name" value="lytR_cpsA_psr"/>
    <property type="match status" value="1"/>
</dbReference>
<protein>
    <submittedName>
        <fullName evidence="4">LCP family protein</fullName>
    </submittedName>
</protein>
<evidence type="ECO:0000313" key="4">
    <source>
        <dbReference type="EMBL" id="XAO47290.1"/>
    </source>
</evidence>
<gene>
    <name evidence="4" type="ORF">QMQ05_07160</name>
</gene>
<dbReference type="Pfam" id="PF03816">
    <property type="entry name" value="LytR_cpsA_psr"/>
    <property type="match status" value="1"/>
</dbReference>
<evidence type="ECO:0000256" key="1">
    <source>
        <dbReference type="ARBA" id="ARBA00006068"/>
    </source>
</evidence>